<dbReference type="EnsemblMetazoa" id="HelroT189556">
    <property type="protein sequence ID" value="HelroP189556"/>
    <property type="gene ID" value="HelroG189556"/>
</dbReference>
<dbReference type="STRING" id="6412.T1FR54"/>
<feature type="compositionally biased region" description="Basic and acidic residues" evidence="3">
    <location>
        <begin position="106"/>
        <end position="124"/>
    </location>
</feature>
<evidence type="ECO:0000256" key="1">
    <source>
        <dbReference type="ARBA" id="ARBA00022737"/>
    </source>
</evidence>
<dbReference type="SUPFAM" id="SSF47769">
    <property type="entry name" value="SAM/Pointed domain"/>
    <property type="match status" value="1"/>
</dbReference>
<dbReference type="InterPro" id="IPR013761">
    <property type="entry name" value="SAM/pointed_sf"/>
</dbReference>
<dbReference type="Pfam" id="PF22985">
    <property type="entry name" value="KH_BICC1"/>
    <property type="match status" value="1"/>
</dbReference>
<feature type="region of interest" description="Disordered" evidence="3">
    <location>
        <begin position="100"/>
        <end position="133"/>
    </location>
</feature>
<evidence type="ECO:0000313" key="6">
    <source>
        <dbReference type="EnsemblMetazoa" id="HelroP189556"/>
    </source>
</evidence>
<dbReference type="PROSITE" id="PS50105">
    <property type="entry name" value="SAM_DOMAIN"/>
    <property type="match status" value="1"/>
</dbReference>
<accession>T1FR54</accession>
<keyword evidence="7" id="KW-1185">Reference proteome</keyword>
<evidence type="ECO:0000256" key="3">
    <source>
        <dbReference type="SAM" id="MobiDB-lite"/>
    </source>
</evidence>
<reference evidence="6" key="3">
    <citation type="submission" date="2015-06" db="UniProtKB">
        <authorList>
            <consortium name="EnsemblMetazoa"/>
        </authorList>
    </citation>
    <scope>IDENTIFICATION</scope>
</reference>
<dbReference type="HOGENOM" id="CLU_722159_0_0_1"/>
<organism evidence="6 7">
    <name type="scientific">Helobdella robusta</name>
    <name type="common">Californian leech</name>
    <dbReference type="NCBI Taxonomy" id="6412"/>
    <lineage>
        <taxon>Eukaryota</taxon>
        <taxon>Metazoa</taxon>
        <taxon>Spiralia</taxon>
        <taxon>Lophotrochozoa</taxon>
        <taxon>Annelida</taxon>
        <taxon>Clitellata</taxon>
        <taxon>Hirudinea</taxon>
        <taxon>Rhynchobdellida</taxon>
        <taxon>Glossiphoniidae</taxon>
        <taxon>Helobdella</taxon>
    </lineage>
</organism>
<dbReference type="RefSeq" id="XP_009028964.1">
    <property type="nucleotide sequence ID" value="XM_009030716.1"/>
</dbReference>
<dbReference type="EMBL" id="KB097639">
    <property type="protein sequence ID" value="ESN92653.1"/>
    <property type="molecule type" value="Genomic_DNA"/>
</dbReference>
<evidence type="ECO:0000313" key="7">
    <source>
        <dbReference type="Proteomes" id="UP000015101"/>
    </source>
</evidence>
<dbReference type="InParanoid" id="T1FR54"/>
<name>T1FR54_HELRO</name>
<dbReference type="EMBL" id="AMQM01001785">
    <property type="status" value="NOT_ANNOTATED_CDS"/>
    <property type="molecule type" value="Genomic_DNA"/>
</dbReference>
<gene>
    <name evidence="6" type="primary">20211301</name>
    <name evidence="5" type="ORF">HELRODRAFT_189556</name>
</gene>
<keyword evidence="1" id="KW-0677">Repeat</keyword>
<dbReference type="EMBL" id="AMQM01001784">
    <property type="status" value="NOT_ANNOTATED_CDS"/>
    <property type="molecule type" value="Genomic_DNA"/>
</dbReference>
<dbReference type="Gene3D" id="1.10.150.50">
    <property type="entry name" value="Transcription Factor, Ets-1"/>
    <property type="match status" value="1"/>
</dbReference>
<evidence type="ECO:0000259" key="4">
    <source>
        <dbReference type="PROSITE" id="PS50105"/>
    </source>
</evidence>
<dbReference type="InterPro" id="IPR054727">
    <property type="entry name" value="BICC1_KH"/>
</dbReference>
<dbReference type="eggNOG" id="KOG2208">
    <property type="taxonomic scope" value="Eukaryota"/>
</dbReference>
<dbReference type="Gene3D" id="3.30.310.210">
    <property type="match status" value="1"/>
</dbReference>
<evidence type="ECO:0000256" key="2">
    <source>
        <dbReference type="PROSITE-ProRule" id="PRU00117"/>
    </source>
</evidence>
<proteinExistence type="predicted"/>
<dbReference type="PANTHER" id="PTHR10627">
    <property type="entry name" value="SCP160"/>
    <property type="match status" value="1"/>
</dbReference>
<dbReference type="eggNOG" id="KOG4374">
    <property type="taxonomic scope" value="Eukaryota"/>
</dbReference>
<dbReference type="AlphaFoldDB" id="T1FR54"/>
<dbReference type="InterPro" id="IPR047549">
    <property type="entry name" value="BICC1_KH-I_rpt1"/>
</dbReference>
<dbReference type="PROSITE" id="PS50084">
    <property type="entry name" value="KH_TYPE_1"/>
    <property type="match status" value="1"/>
</dbReference>
<dbReference type="OrthoDB" id="271862at2759"/>
<dbReference type="Proteomes" id="UP000015101">
    <property type="component" value="Unassembled WGS sequence"/>
</dbReference>
<dbReference type="EMBL" id="AMQM01001787">
    <property type="status" value="NOT_ANNOTATED_CDS"/>
    <property type="molecule type" value="Genomic_DNA"/>
</dbReference>
<keyword evidence="2" id="KW-0694">RNA-binding</keyword>
<reference evidence="7" key="1">
    <citation type="submission" date="2012-12" db="EMBL/GenBank/DDBJ databases">
        <authorList>
            <person name="Hellsten U."/>
            <person name="Grimwood J."/>
            <person name="Chapman J.A."/>
            <person name="Shapiro H."/>
            <person name="Aerts A."/>
            <person name="Otillar R.P."/>
            <person name="Terry A.Y."/>
            <person name="Boore J.L."/>
            <person name="Simakov O."/>
            <person name="Marletaz F."/>
            <person name="Cho S.-J."/>
            <person name="Edsinger-Gonzales E."/>
            <person name="Havlak P."/>
            <person name="Kuo D.-H."/>
            <person name="Larsson T."/>
            <person name="Lv J."/>
            <person name="Arendt D."/>
            <person name="Savage R."/>
            <person name="Osoegawa K."/>
            <person name="de Jong P."/>
            <person name="Lindberg D.R."/>
            <person name="Seaver E.C."/>
            <person name="Weisblat D.A."/>
            <person name="Putnam N.H."/>
            <person name="Grigoriev I.V."/>
            <person name="Rokhsar D.S."/>
        </authorList>
    </citation>
    <scope>NUCLEOTIDE SEQUENCE</scope>
</reference>
<dbReference type="InterPro" id="IPR001660">
    <property type="entry name" value="SAM"/>
</dbReference>
<dbReference type="GO" id="GO:0003723">
    <property type="term" value="F:RNA binding"/>
    <property type="evidence" value="ECO:0007669"/>
    <property type="project" value="UniProtKB-UniRule"/>
</dbReference>
<protein>
    <recommendedName>
        <fullName evidence="4">SAM domain-containing protein</fullName>
    </recommendedName>
</protein>
<dbReference type="EMBL" id="AMQM01001788">
    <property type="status" value="NOT_ANNOTATED_CDS"/>
    <property type="molecule type" value="Genomic_DNA"/>
</dbReference>
<dbReference type="EMBL" id="AMQM01001786">
    <property type="status" value="NOT_ANNOTATED_CDS"/>
    <property type="molecule type" value="Genomic_DNA"/>
</dbReference>
<dbReference type="PANTHER" id="PTHR10627:SF69">
    <property type="entry name" value="PROTEIN BICAUDAL C"/>
    <property type="match status" value="1"/>
</dbReference>
<reference evidence="5 7" key="2">
    <citation type="journal article" date="2013" name="Nature">
        <title>Insights into bilaterian evolution from three spiralian genomes.</title>
        <authorList>
            <person name="Simakov O."/>
            <person name="Marletaz F."/>
            <person name="Cho S.J."/>
            <person name="Edsinger-Gonzales E."/>
            <person name="Havlak P."/>
            <person name="Hellsten U."/>
            <person name="Kuo D.H."/>
            <person name="Larsson T."/>
            <person name="Lv J."/>
            <person name="Arendt D."/>
            <person name="Savage R."/>
            <person name="Osoegawa K."/>
            <person name="de Jong P."/>
            <person name="Grimwood J."/>
            <person name="Chapman J.A."/>
            <person name="Shapiro H."/>
            <person name="Aerts A."/>
            <person name="Otillar R.P."/>
            <person name="Terry A.Y."/>
            <person name="Boore J.L."/>
            <person name="Grigoriev I.V."/>
            <person name="Lindberg D.R."/>
            <person name="Seaver E.C."/>
            <person name="Weisblat D.A."/>
            <person name="Putnam N.H."/>
            <person name="Rokhsar D.S."/>
        </authorList>
    </citation>
    <scope>NUCLEOTIDE SEQUENCE</scope>
</reference>
<dbReference type="Pfam" id="PF00536">
    <property type="entry name" value="SAM_1"/>
    <property type="match status" value="1"/>
</dbReference>
<dbReference type="Pfam" id="PF24234">
    <property type="entry name" value="KH_BICC1_1st"/>
    <property type="match status" value="1"/>
</dbReference>
<evidence type="ECO:0000313" key="5">
    <source>
        <dbReference type="EMBL" id="ESN92653.1"/>
    </source>
</evidence>
<sequence length="383" mass="43175">MDDVIDINNNNYNNNDNNNFVVKGSNCNGNSINVNNDRHPEGPPVNHLDPDAIEDRFRVDRKKLEELIKSKDGVLANDFFNNIMNETNVVIAWPSRLKIGAKSKKEKRERDREKIEKEREREKASSVGSSAISRDAMEQWPDPYVKVTGKPEAVADAKNRILSNLTTKSSRVTFKMNVSHTEHSHVIGKGGNNIKKDLLPLTFTFDVPIVSPAQINAELLTLIEELQRKYEVTVSIKPQLSSGYVMSVYIRTSVFNADSARKVADTIFGHVTGRDGVVLESMDTVHPHPWSKHETLSDLEPLFKEIGLMKYIGIDMATFLTLTDGDLKDLGITTFGARRKMLLAITNLNEKQSKIPPPPGLSHPFRDPSLLKRRDIISHSIRW</sequence>
<dbReference type="CTD" id="20211301"/>
<dbReference type="KEGG" id="hro:HELRODRAFT_189556"/>
<dbReference type="GeneID" id="20211301"/>
<feature type="domain" description="SAM" evidence="4">
    <location>
        <begin position="290"/>
        <end position="351"/>
    </location>
</feature>